<accession>A0A0E9RHN0</accession>
<evidence type="ECO:0000313" key="1">
    <source>
        <dbReference type="EMBL" id="JAH28671.1"/>
    </source>
</evidence>
<protein>
    <submittedName>
        <fullName evidence="1">Uncharacterized protein</fullName>
    </submittedName>
</protein>
<dbReference type="EMBL" id="GBXM01079906">
    <property type="protein sequence ID" value="JAH28671.1"/>
    <property type="molecule type" value="Transcribed_RNA"/>
</dbReference>
<reference evidence="1" key="1">
    <citation type="submission" date="2014-11" db="EMBL/GenBank/DDBJ databases">
        <authorList>
            <person name="Amaro Gonzalez C."/>
        </authorList>
    </citation>
    <scope>NUCLEOTIDE SEQUENCE</scope>
</reference>
<name>A0A0E9RHN0_ANGAN</name>
<dbReference type="AlphaFoldDB" id="A0A0E9RHN0"/>
<reference evidence="1" key="2">
    <citation type="journal article" date="2015" name="Fish Shellfish Immunol.">
        <title>Early steps in the European eel (Anguilla anguilla)-Vibrio vulnificus interaction in the gills: Role of the RtxA13 toxin.</title>
        <authorList>
            <person name="Callol A."/>
            <person name="Pajuelo D."/>
            <person name="Ebbesson L."/>
            <person name="Teles M."/>
            <person name="MacKenzie S."/>
            <person name="Amaro C."/>
        </authorList>
    </citation>
    <scope>NUCLEOTIDE SEQUENCE</scope>
</reference>
<organism evidence="1">
    <name type="scientific">Anguilla anguilla</name>
    <name type="common">European freshwater eel</name>
    <name type="synonym">Muraena anguilla</name>
    <dbReference type="NCBI Taxonomy" id="7936"/>
    <lineage>
        <taxon>Eukaryota</taxon>
        <taxon>Metazoa</taxon>
        <taxon>Chordata</taxon>
        <taxon>Craniata</taxon>
        <taxon>Vertebrata</taxon>
        <taxon>Euteleostomi</taxon>
        <taxon>Actinopterygii</taxon>
        <taxon>Neopterygii</taxon>
        <taxon>Teleostei</taxon>
        <taxon>Anguilliformes</taxon>
        <taxon>Anguillidae</taxon>
        <taxon>Anguilla</taxon>
    </lineage>
</organism>
<sequence length="38" mass="4225">MQSVCLWFYLECSTCINGLQDSLRYVFLFNGGASGAMV</sequence>
<proteinExistence type="predicted"/>